<dbReference type="SUPFAM" id="SSF49899">
    <property type="entry name" value="Concanavalin A-like lectins/glucanases"/>
    <property type="match status" value="1"/>
</dbReference>
<organism evidence="8 9">
    <name type="scientific">Brachybacterium phenoliresistens</name>
    <dbReference type="NCBI Taxonomy" id="396014"/>
    <lineage>
        <taxon>Bacteria</taxon>
        <taxon>Bacillati</taxon>
        <taxon>Actinomycetota</taxon>
        <taxon>Actinomycetes</taxon>
        <taxon>Micrococcales</taxon>
        <taxon>Dermabacteraceae</taxon>
        <taxon>Brachybacterium</taxon>
    </lineage>
</organism>
<dbReference type="SUPFAM" id="SSF75005">
    <property type="entry name" value="Arabinanase/levansucrase/invertase"/>
    <property type="match status" value="1"/>
</dbReference>
<dbReference type="HOGENOM" id="CLU_016508_1_0_11"/>
<reference evidence="8 9" key="1">
    <citation type="submission" date="2014-02" db="EMBL/GenBank/DDBJ databases">
        <title>Genome sequence of Brachybacterium phenoliresistens strain W13A50.</title>
        <authorList>
            <person name="Wang X."/>
        </authorList>
    </citation>
    <scope>NUCLEOTIDE SEQUENCE [LARGE SCALE GENOMIC DNA]</scope>
    <source>
        <strain evidence="8 9">W13A50</strain>
    </source>
</reference>
<evidence type="ECO:0000256" key="6">
    <source>
        <dbReference type="RuleBase" id="RU361187"/>
    </source>
</evidence>
<dbReference type="InterPro" id="IPR006710">
    <property type="entry name" value="Glyco_hydro_43"/>
</dbReference>
<dbReference type="PATRIC" id="fig|396014.3.peg.2865"/>
<comment type="similarity">
    <text evidence="1 6">Belongs to the glycosyl hydrolase 43 family.</text>
</comment>
<dbReference type="RefSeq" id="WP_038373527.1">
    <property type="nucleotide sequence ID" value="NZ_KK069999.1"/>
</dbReference>
<dbReference type="InterPro" id="IPR041542">
    <property type="entry name" value="GH43_C2"/>
</dbReference>
<dbReference type="PANTHER" id="PTHR42812:SF12">
    <property type="entry name" value="BETA-XYLOSIDASE-RELATED"/>
    <property type="match status" value="1"/>
</dbReference>
<evidence type="ECO:0000256" key="5">
    <source>
        <dbReference type="PIRSR" id="PIRSR606710-2"/>
    </source>
</evidence>
<evidence type="ECO:0000313" key="9">
    <source>
        <dbReference type="Proteomes" id="UP000023067"/>
    </source>
</evidence>
<dbReference type="InterPro" id="IPR023296">
    <property type="entry name" value="Glyco_hydro_beta-prop_sf"/>
</dbReference>
<dbReference type="STRING" id="396014.BF93_04160"/>
<dbReference type="OrthoDB" id="9801455at2"/>
<evidence type="ECO:0000313" key="8">
    <source>
        <dbReference type="EMBL" id="EWS80380.1"/>
    </source>
</evidence>
<dbReference type="AlphaFoldDB" id="Z9JPQ0"/>
<keyword evidence="2 6" id="KW-0378">Hydrolase</keyword>
<dbReference type="Pfam" id="PF17851">
    <property type="entry name" value="GH43_C2"/>
    <property type="match status" value="1"/>
</dbReference>
<dbReference type="InterPro" id="IPR013320">
    <property type="entry name" value="ConA-like_dom_sf"/>
</dbReference>
<keyword evidence="3 6" id="KW-0326">Glycosidase</keyword>
<dbReference type="GO" id="GO:0004553">
    <property type="term" value="F:hydrolase activity, hydrolyzing O-glycosyl compounds"/>
    <property type="evidence" value="ECO:0007669"/>
    <property type="project" value="InterPro"/>
</dbReference>
<dbReference type="GO" id="GO:0005975">
    <property type="term" value="P:carbohydrate metabolic process"/>
    <property type="evidence" value="ECO:0007669"/>
    <property type="project" value="InterPro"/>
</dbReference>
<name>Z9JPQ0_9MICO</name>
<dbReference type="Proteomes" id="UP000023067">
    <property type="component" value="Unassembled WGS sequence"/>
</dbReference>
<accession>Z9JPQ0</accession>
<feature type="site" description="Important for catalytic activity, responsible for pKa modulation of the active site Glu and correct orientation of both the proton donor and substrate" evidence="5">
    <location>
        <position position="123"/>
    </location>
</feature>
<dbReference type="eggNOG" id="COG3507">
    <property type="taxonomic scope" value="Bacteria"/>
</dbReference>
<dbReference type="PANTHER" id="PTHR42812">
    <property type="entry name" value="BETA-XYLOSIDASE"/>
    <property type="match status" value="1"/>
</dbReference>
<evidence type="ECO:0000256" key="3">
    <source>
        <dbReference type="ARBA" id="ARBA00023295"/>
    </source>
</evidence>
<sequence>MHRRSNPVLDADWPDPDAIRAEGAFWMIASSFHRAPGLPVLRSEDLVTWEHVTNALPALPPQDHYALPRRGSGVWAPSLREHAGTYYIVYPDPDHGILVLSAPHPAGPWSAPWTLLPGRGLIDPCPLWDEDGRAYLVHGWARSRAGVKNRLTLVEVAPDLTAPLGAGEVIIDGDALGMTTLEGPKAYRHDGWTWIYAPAGGVATGHQVVFRAPDVHGPYEHRIVLEQGDSDVNGPHQGALVEDEDGSRWFLHFQDRGVFGRVVHVQPVTMGEDGWPRMGEPIDDVRGRPVALVPVDEDGGEYTEPIRSDDFSATVLHPRWHWQANPQPGWSRLAGDGRLRLAFAPSPRGDLRDHGAVLGQQIPGRPSTWEVELTLPGLGPDQEVGPDAERAGLIVLGRNYAWAGLERSPAGVRLVARTMAADQADEVEVAAVDLSADPRRETSVHLRLDVDAAGRIGITGAGRTLLTQWQAMEGHWIGAEIGLFAAGAGPVREDLSARAASFGPVQVRREGRDA</sequence>
<evidence type="ECO:0000256" key="4">
    <source>
        <dbReference type="PIRSR" id="PIRSR606710-1"/>
    </source>
</evidence>
<evidence type="ECO:0000256" key="2">
    <source>
        <dbReference type="ARBA" id="ARBA00022801"/>
    </source>
</evidence>
<comment type="caution">
    <text evidence="8">The sequence shown here is derived from an EMBL/GenBank/DDBJ whole genome shotgun (WGS) entry which is preliminary data.</text>
</comment>
<protein>
    <submittedName>
        <fullName evidence="8">Glycoside hydrolase</fullName>
    </submittedName>
</protein>
<dbReference type="Gene3D" id="2.115.10.20">
    <property type="entry name" value="Glycosyl hydrolase domain, family 43"/>
    <property type="match status" value="1"/>
</dbReference>
<evidence type="ECO:0000259" key="7">
    <source>
        <dbReference type="Pfam" id="PF17851"/>
    </source>
</evidence>
<dbReference type="CDD" id="cd09001">
    <property type="entry name" value="GH43_FsAxh1-like"/>
    <property type="match status" value="1"/>
</dbReference>
<feature type="domain" description="Beta-xylosidase C-terminal Concanavalin A-like" evidence="7">
    <location>
        <begin position="308"/>
        <end position="488"/>
    </location>
</feature>
<dbReference type="Gene3D" id="2.60.120.200">
    <property type="match status" value="1"/>
</dbReference>
<proteinExistence type="inferred from homology"/>
<feature type="active site" description="Proton donor" evidence="4">
    <location>
        <position position="182"/>
    </location>
</feature>
<evidence type="ECO:0000256" key="1">
    <source>
        <dbReference type="ARBA" id="ARBA00009865"/>
    </source>
</evidence>
<dbReference type="InterPro" id="IPR051795">
    <property type="entry name" value="Glycosyl_Hydrlase_43"/>
</dbReference>
<dbReference type="Pfam" id="PF04616">
    <property type="entry name" value="Glyco_hydro_43"/>
    <property type="match status" value="1"/>
</dbReference>
<keyword evidence="9" id="KW-1185">Reference proteome</keyword>
<gene>
    <name evidence="8" type="ORF">BF93_04160</name>
</gene>
<dbReference type="EMBL" id="JDYK01000016">
    <property type="protein sequence ID" value="EWS80380.1"/>
    <property type="molecule type" value="Genomic_DNA"/>
</dbReference>
<feature type="active site" description="Proton acceptor" evidence="4">
    <location>
        <position position="15"/>
    </location>
</feature>